<evidence type="ECO:0000313" key="3">
    <source>
        <dbReference type="Proteomes" id="UP000707731"/>
    </source>
</evidence>
<dbReference type="RefSeq" id="WP_195002599.1">
    <property type="nucleotide sequence ID" value="NZ_JADLQN010000002.1"/>
</dbReference>
<reference evidence="2 3" key="1">
    <citation type="submission" date="2020-10" db="EMBL/GenBank/DDBJ databases">
        <title>Identification of Nocardia species via Next-generation sequencing and recognition of intraspecies genetic diversity.</title>
        <authorList>
            <person name="Li P."/>
            <person name="Li P."/>
            <person name="Lu B."/>
        </authorList>
    </citation>
    <scope>NUCLEOTIDE SEQUENCE [LARGE SCALE GENOMIC DNA]</scope>
    <source>
        <strain evidence="2 3">BJ06-0143</strain>
    </source>
</reference>
<sequence>MTSPKPAAVQSDPAEQSPEKAGGRKKRVNLYDLSPNQLALFEQEDTEQ</sequence>
<organism evidence="2 3">
    <name type="scientific">Nocardia higoensis</name>
    <dbReference type="NCBI Taxonomy" id="228599"/>
    <lineage>
        <taxon>Bacteria</taxon>
        <taxon>Bacillati</taxon>
        <taxon>Actinomycetota</taxon>
        <taxon>Actinomycetes</taxon>
        <taxon>Mycobacteriales</taxon>
        <taxon>Nocardiaceae</taxon>
        <taxon>Nocardia</taxon>
    </lineage>
</organism>
<dbReference type="EMBL" id="JADLQN010000002">
    <property type="protein sequence ID" value="MBF6355678.1"/>
    <property type="molecule type" value="Genomic_DNA"/>
</dbReference>
<comment type="caution">
    <text evidence="2">The sequence shown here is derived from an EMBL/GenBank/DDBJ whole genome shotgun (WGS) entry which is preliminary data.</text>
</comment>
<protein>
    <submittedName>
        <fullName evidence="2">Uncharacterized protein</fullName>
    </submittedName>
</protein>
<gene>
    <name evidence="2" type="ORF">IU449_14175</name>
</gene>
<evidence type="ECO:0000256" key="1">
    <source>
        <dbReference type="SAM" id="MobiDB-lite"/>
    </source>
</evidence>
<feature type="region of interest" description="Disordered" evidence="1">
    <location>
        <begin position="1"/>
        <end position="31"/>
    </location>
</feature>
<evidence type="ECO:0000313" key="2">
    <source>
        <dbReference type="EMBL" id="MBF6355678.1"/>
    </source>
</evidence>
<name>A0ABS0DG62_9NOCA</name>
<accession>A0ABS0DG62</accession>
<keyword evidence="3" id="KW-1185">Reference proteome</keyword>
<dbReference type="Proteomes" id="UP000707731">
    <property type="component" value="Unassembled WGS sequence"/>
</dbReference>
<proteinExistence type="predicted"/>